<feature type="region of interest" description="Disordered" evidence="1">
    <location>
        <begin position="1"/>
        <end position="71"/>
    </location>
</feature>
<dbReference type="Proteomes" id="UP000265520">
    <property type="component" value="Unassembled WGS sequence"/>
</dbReference>
<evidence type="ECO:0000313" key="2">
    <source>
        <dbReference type="EMBL" id="MCI59863.1"/>
    </source>
</evidence>
<reference evidence="2 3" key="1">
    <citation type="journal article" date="2018" name="Front. Plant Sci.">
        <title>Red Clover (Trifolium pratense) and Zigzag Clover (T. medium) - A Picture of Genomic Similarities and Differences.</title>
        <authorList>
            <person name="Dluhosova J."/>
            <person name="Istvanek J."/>
            <person name="Nedelnik J."/>
            <person name="Repkova J."/>
        </authorList>
    </citation>
    <scope>NUCLEOTIDE SEQUENCE [LARGE SCALE GENOMIC DNA]</scope>
    <source>
        <strain evidence="3">cv. 10/8</strain>
        <tissue evidence="2">Leaf</tissue>
    </source>
</reference>
<dbReference type="AlphaFoldDB" id="A0A392TFE5"/>
<sequence>MNDVAQDVVTSATAAKSPKKDVEENVLTSGPNKNITTEVQSTEEDPEKISREEGQNSEPKNQEEEGPEDER</sequence>
<feature type="non-terminal residue" evidence="2">
    <location>
        <position position="71"/>
    </location>
</feature>
<name>A0A392TFE5_9FABA</name>
<evidence type="ECO:0000256" key="1">
    <source>
        <dbReference type="SAM" id="MobiDB-lite"/>
    </source>
</evidence>
<feature type="compositionally biased region" description="Polar residues" evidence="1">
    <location>
        <begin position="26"/>
        <end position="40"/>
    </location>
</feature>
<protein>
    <submittedName>
        <fullName evidence="2">Uncharacterized protein</fullName>
    </submittedName>
</protein>
<keyword evidence="3" id="KW-1185">Reference proteome</keyword>
<proteinExistence type="predicted"/>
<evidence type="ECO:0000313" key="3">
    <source>
        <dbReference type="Proteomes" id="UP000265520"/>
    </source>
</evidence>
<comment type="caution">
    <text evidence="2">The sequence shown here is derived from an EMBL/GenBank/DDBJ whole genome shotgun (WGS) entry which is preliminary data.</text>
</comment>
<accession>A0A392TFE5</accession>
<organism evidence="2 3">
    <name type="scientific">Trifolium medium</name>
    <dbReference type="NCBI Taxonomy" id="97028"/>
    <lineage>
        <taxon>Eukaryota</taxon>
        <taxon>Viridiplantae</taxon>
        <taxon>Streptophyta</taxon>
        <taxon>Embryophyta</taxon>
        <taxon>Tracheophyta</taxon>
        <taxon>Spermatophyta</taxon>
        <taxon>Magnoliopsida</taxon>
        <taxon>eudicotyledons</taxon>
        <taxon>Gunneridae</taxon>
        <taxon>Pentapetalae</taxon>
        <taxon>rosids</taxon>
        <taxon>fabids</taxon>
        <taxon>Fabales</taxon>
        <taxon>Fabaceae</taxon>
        <taxon>Papilionoideae</taxon>
        <taxon>50 kb inversion clade</taxon>
        <taxon>NPAAA clade</taxon>
        <taxon>Hologalegina</taxon>
        <taxon>IRL clade</taxon>
        <taxon>Trifolieae</taxon>
        <taxon>Trifolium</taxon>
    </lineage>
</organism>
<dbReference type="EMBL" id="LXQA010571340">
    <property type="protein sequence ID" value="MCI59863.1"/>
    <property type="molecule type" value="Genomic_DNA"/>
</dbReference>